<feature type="region of interest" description="Disordered" evidence="1">
    <location>
        <begin position="288"/>
        <end position="367"/>
    </location>
</feature>
<dbReference type="EMBL" id="HBKQ01055355">
    <property type="protein sequence ID" value="CAE2281554.1"/>
    <property type="molecule type" value="Transcribed_RNA"/>
</dbReference>
<evidence type="ECO:0000256" key="1">
    <source>
        <dbReference type="SAM" id="MobiDB-lite"/>
    </source>
</evidence>
<sequence>MGSVPADLDEKDEDSNLAGTEPRAGMAIDIRDPDYIWSSACIVEVNDGTSEDGDSSNSGDGGDGAAAPPQQKTVKVRYGGWGPKWDETLPWPNVRIARLFTYTKRVRCLVDLLSKRKPSKTKGGGGGGKSAASSSGNKQVQCSLWPCMVSFRMPHPVHRDRAEELLRVEPNVFVQPYGGVVPSEDGGKPSSLLPLYIVQGLQNGGRWMKSNKLRLWRDSPEGLGALPKNFLRAHEAGMRDGEEGGGKLRGTLPKQAIEVGSLLNRAYRVFELGGEAVEGRMYTGEIDKNALTPKSGSGGTASKRNSFSSTASSSGANARDCSDVAGCGTVSGTSDSSRGHDSGGQSESVKRIKYEPPPTMPKPIKLLDPLYPTGGVSRLDKSNRWGASVSLGGNDLFLGSFSTQTQANAAAEIALETAEDEGADGDKAVARNDLPTNEALARAADLRSVRLEESVAAVEKEWTPERNFSLHNWTMQQIRRRNYLREKEEEAARLKLVRGVLEEYTSSRAREKENDFEVKKRILEDDAAAGARVGAGELESAPALAQKRAKKRKQCVPRRVNKNMFVYL</sequence>
<proteinExistence type="predicted"/>
<feature type="region of interest" description="Disordered" evidence="1">
    <location>
        <begin position="46"/>
        <end position="73"/>
    </location>
</feature>
<feature type="compositionally biased region" description="Low complexity" evidence="1">
    <location>
        <begin position="301"/>
        <end position="318"/>
    </location>
</feature>
<gene>
    <name evidence="2" type="ORF">OAUR00152_LOCUS37902</name>
</gene>
<evidence type="ECO:0000313" key="2">
    <source>
        <dbReference type="EMBL" id="CAE2281554.1"/>
    </source>
</evidence>
<reference evidence="2" key="1">
    <citation type="submission" date="2021-01" db="EMBL/GenBank/DDBJ databases">
        <authorList>
            <person name="Corre E."/>
            <person name="Pelletier E."/>
            <person name="Niang G."/>
            <person name="Scheremetjew M."/>
            <person name="Finn R."/>
            <person name="Kale V."/>
            <person name="Holt S."/>
            <person name="Cochrane G."/>
            <person name="Meng A."/>
            <person name="Brown T."/>
            <person name="Cohen L."/>
        </authorList>
    </citation>
    <scope>NUCLEOTIDE SEQUENCE</scope>
    <source>
        <strain evidence="2">Isolate 1302-5</strain>
    </source>
</reference>
<accession>A0A7S4K2B7</accession>
<feature type="region of interest" description="Disordered" evidence="1">
    <location>
        <begin position="1"/>
        <end position="25"/>
    </location>
</feature>
<dbReference type="AlphaFoldDB" id="A0A7S4K2B7"/>
<dbReference type="Gene3D" id="2.30.30.140">
    <property type="match status" value="1"/>
</dbReference>
<feature type="region of interest" description="Disordered" evidence="1">
    <location>
        <begin position="117"/>
        <end position="137"/>
    </location>
</feature>
<protein>
    <submittedName>
        <fullName evidence="2">Uncharacterized protein</fullName>
    </submittedName>
</protein>
<name>A0A7S4K2B7_9STRA</name>
<organism evidence="2">
    <name type="scientific">Odontella aurita</name>
    <dbReference type="NCBI Taxonomy" id="265563"/>
    <lineage>
        <taxon>Eukaryota</taxon>
        <taxon>Sar</taxon>
        <taxon>Stramenopiles</taxon>
        <taxon>Ochrophyta</taxon>
        <taxon>Bacillariophyta</taxon>
        <taxon>Mediophyceae</taxon>
        <taxon>Biddulphiophycidae</taxon>
        <taxon>Eupodiscales</taxon>
        <taxon>Odontellaceae</taxon>
        <taxon>Odontella</taxon>
    </lineage>
</organism>